<dbReference type="AlphaFoldDB" id="A0A8X8Z403"/>
<comment type="caution">
    <text evidence="18">The sequence shown here is derived from an EMBL/GenBank/DDBJ whole genome shotgun (WGS) entry which is preliminary data.</text>
</comment>
<dbReference type="InterPro" id="IPR003388">
    <property type="entry name" value="Reticulon"/>
</dbReference>
<dbReference type="FunFam" id="3.40.50.720:FF:000273">
    <property type="entry name" value="Reticulon-like protein"/>
    <property type="match status" value="1"/>
</dbReference>
<gene>
    <name evidence="18" type="ORF">SASPL_149056</name>
</gene>
<evidence type="ECO:0000256" key="13">
    <source>
        <dbReference type="ARBA" id="ARBA00023221"/>
    </source>
</evidence>
<evidence type="ECO:0000256" key="15">
    <source>
        <dbReference type="SAM" id="Phobius"/>
    </source>
</evidence>
<evidence type="ECO:0000256" key="14">
    <source>
        <dbReference type="ARBA" id="ARBA00060653"/>
    </source>
</evidence>
<keyword evidence="10" id="KW-0443">Lipid metabolism</keyword>
<feature type="domain" description="Reticulon" evidence="17">
    <location>
        <begin position="424"/>
        <end position="510"/>
    </location>
</feature>
<dbReference type="EMBL" id="PNBA02000019">
    <property type="protein sequence ID" value="KAG6391302.1"/>
    <property type="molecule type" value="Genomic_DNA"/>
</dbReference>
<keyword evidence="9" id="KW-0520">NAD</keyword>
<evidence type="ECO:0000256" key="1">
    <source>
        <dbReference type="ARBA" id="ARBA00004477"/>
    </source>
</evidence>
<comment type="subcellular location">
    <subcellularLocation>
        <location evidence="1">Endoplasmic reticulum membrane</location>
        <topology evidence="1">Multi-pass membrane protein</topology>
    </subcellularLocation>
</comment>
<feature type="transmembrane region" description="Helical" evidence="15">
    <location>
        <begin position="467"/>
        <end position="500"/>
    </location>
</feature>
<keyword evidence="5" id="KW-0752">Steroid biosynthesis</keyword>
<dbReference type="Pfam" id="PF01073">
    <property type="entry name" value="3Beta_HSD"/>
    <property type="match status" value="1"/>
</dbReference>
<evidence type="ECO:0000256" key="12">
    <source>
        <dbReference type="ARBA" id="ARBA00023166"/>
    </source>
</evidence>
<reference evidence="18" key="1">
    <citation type="submission" date="2018-01" db="EMBL/GenBank/DDBJ databases">
        <authorList>
            <person name="Mao J.F."/>
        </authorList>
    </citation>
    <scope>NUCLEOTIDE SEQUENCE</scope>
    <source>
        <strain evidence="18">Huo1</strain>
        <tissue evidence="18">Leaf</tissue>
    </source>
</reference>
<evidence type="ECO:0000259" key="16">
    <source>
        <dbReference type="Pfam" id="PF01073"/>
    </source>
</evidence>
<dbReference type="SUPFAM" id="SSF51735">
    <property type="entry name" value="NAD(P)-binding Rossmann-fold domains"/>
    <property type="match status" value="1"/>
</dbReference>
<feature type="transmembrane region" description="Helical" evidence="15">
    <location>
        <begin position="78"/>
        <end position="97"/>
    </location>
</feature>
<keyword evidence="19" id="KW-1185">Reference proteome</keyword>
<dbReference type="GO" id="GO:0016616">
    <property type="term" value="F:oxidoreductase activity, acting on the CH-OH group of donors, NAD or NADP as acceptor"/>
    <property type="evidence" value="ECO:0007669"/>
    <property type="project" value="InterPro"/>
</dbReference>
<dbReference type="PANTHER" id="PTHR43245">
    <property type="entry name" value="BIFUNCTIONAL POLYMYXIN RESISTANCE PROTEIN ARNA"/>
    <property type="match status" value="1"/>
</dbReference>
<dbReference type="Pfam" id="PF02453">
    <property type="entry name" value="Reticulon"/>
    <property type="match status" value="1"/>
</dbReference>
<keyword evidence="13" id="KW-0753">Steroid metabolism</keyword>
<keyword evidence="5" id="KW-0444">Lipid biosynthesis</keyword>
<comment type="similarity">
    <text evidence="2">Belongs to the 3-beta-HSD family.</text>
</comment>
<dbReference type="GO" id="GO:0005789">
    <property type="term" value="C:endoplasmic reticulum membrane"/>
    <property type="evidence" value="ECO:0007669"/>
    <property type="project" value="UniProtKB-SubCell"/>
</dbReference>
<feature type="domain" description="3-beta hydroxysteroid dehydrogenase/isomerase" evidence="16">
    <location>
        <begin position="9"/>
        <end position="289"/>
    </location>
</feature>
<evidence type="ECO:0000256" key="11">
    <source>
        <dbReference type="ARBA" id="ARBA00023136"/>
    </source>
</evidence>
<accession>A0A8X8Z403</accession>
<dbReference type="GO" id="GO:0016126">
    <property type="term" value="P:sterol biosynthetic process"/>
    <property type="evidence" value="ECO:0007669"/>
    <property type="project" value="UniProtKB-KW"/>
</dbReference>
<dbReference type="Gene3D" id="3.40.50.720">
    <property type="entry name" value="NAD(P)-binding Rossmann-like Domain"/>
    <property type="match status" value="1"/>
</dbReference>
<sequence length="535" mass="58876">MGGEEKWCVVTGGRGFAARHLVVMLIRYGMYSVRIADLWPTIELDSDEENGVLGEALKSGRADYVSVDLRDKAQAFKVSFIPIAACIGVVVVFHMAAPDSSINNHRIHYSVNVQGTQNIIDACSKLKIKRLVYTSSPSVVFDGVHGISNGNESLPYPAKHYDSYSATKAEGESLVIHSNGSNGLLTCCIRPSSIFGPGDRLFVPSLVSAARSGKLKFIIGDGKNMYDFTYVENVAHAHICAERALASGGATADKASGQVYFITNGEPLKFWEFVSIILEGLGYERPRTKVPAFLVMPIAHMEELMYKIFAPFGMKVPQLIPSRVRLLSVSRTFDCSKANDLLGYTPIVPLQEGIRRTIDSYQHWRAGVQIERKGPSKAELLLGSGKGANLLLSTQLLAEALLWRDIKLTLTVLALGYKLEKISGSKFHISAADSHHFALSVVSIWNSTAREFKLLCKGNDNRLFFKVVLSLLLLSILGAISAHNVFAIGLPVLFFCFALYDKKEKQIDKIGLTAILFGYKLKARARAKINLRKKQ</sequence>
<proteinExistence type="inferred from homology"/>
<evidence type="ECO:0000256" key="6">
    <source>
        <dbReference type="ARBA" id="ARBA00022989"/>
    </source>
</evidence>
<name>A0A8X8Z403_SALSN</name>
<dbReference type="InterPro" id="IPR036291">
    <property type="entry name" value="NAD(P)-bd_dom_sf"/>
</dbReference>
<keyword evidence="4" id="KW-0256">Endoplasmic reticulum</keyword>
<evidence type="ECO:0000256" key="5">
    <source>
        <dbReference type="ARBA" id="ARBA00022955"/>
    </source>
</evidence>
<evidence type="ECO:0000313" key="18">
    <source>
        <dbReference type="EMBL" id="KAG6391302.1"/>
    </source>
</evidence>
<evidence type="ECO:0000256" key="8">
    <source>
        <dbReference type="ARBA" id="ARBA00023011"/>
    </source>
</evidence>
<organism evidence="18">
    <name type="scientific">Salvia splendens</name>
    <name type="common">Scarlet sage</name>
    <dbReference type="NCBI Taxonomy" id="180675"/>
    <lineage>
        <taxon>Eukaryota</taxon>
        <taxon>Viridiplantae</taxon>
        <taxon>Streptophyta</taxon>
        <taxon>Embryophyta</taxon>
        <taxon>Tracheophyta</taxon>
        <taxon>Spermatophyta</taxon>
        <taxon>Magnoliopsida</taxon>
        <taxon>eudicotyledons</taxon>
        <taxon>Gunneridae</taxon>
        <taxon>Pentapetalae</taxon>
        <taxon>asterids</taxon>
        <taxon>lamiids</taxon>
        <taxon>Lamiales</taxon>
        <taxon>Lamiaceae</taxon>
        <taxon>Nepetoideae</taxon>
        <taxon>Mentheae</taxon>
        <taxon>Salviinae</taxon>
        <taxon>Salvia</taxon>
        <taxon>Salvia subgen. Calosphace</taxon>
        <taxon>core Calosphace</taxon>
    </lineage>
</organism>
<protein>
    <recommendedName>
        <fullName evidence="20">Reticulon-like protein</fullName>
    </recommendedName>
</protein>
<evidence type="ECO:0000256" key="7">
    <source>
        <dbReference type="ARBA" id="ARBA00023002"/>
    </source>
</evidence>
<evidence type="ECO:0000256" key="10">
    <source>
        <dbReference type="ARBA" id="ARBA00023098"/>
    </source>
</evidence>
<evidence type="ECO:0000256" key="9">
    <source>
        <dbReference type="ARBA" id="ARBA00023027"/>
    </source>
</evidence>
<comment type="pathway">
    <text evidence="14">Steroid biosynthesis; zymosterol biosynthesis; zymosterol from lanosterol: step 4/6.</text>
</comment>
<evidence type="ECO:0000259" key="17">
    <source>
        <dbReference type="Pfam" id="PF02453"/>
    </source>
</evidence>
<keyword evidence="6 15" id="KW-1133">Transmembrane helix</keyword>
<evidence type="ECO:0000256" key="4">
    <source>
        <dbReference type="ARBA" id="ARBA00022824"/>
    </source>
</evidence>
<keyword evidence="12" id="KW-1207">Sterol metabolism</keyword>
<keyword evidence="8" id="KW-0756">Sterol biosynthesis</keyword>
<keyword evidence="11 15" id="KW-0472">Membrane</keyword>
<keyword evidence="7" id="KW-0560">Oxidoreductase</keyword>
<dbReference type="PANTHER" id="PTHR43245:SF51">
    <property type="entry name" value="SHORT CHAIN DEHYDROGENASE_REDUCTASE FAMILY 42E, MEMBER 2"/>
    <property type="match status" value="1"/>
</dbReference>
<dbReference type="InterPro" id="IPR002225">
    <property type="entry name" value="3Beta_OHSteriod_DH/Estase"/>
</dbReference>
<reference evidence="18" key="2">
    <citation type="submission" date="2020-08" db="EMBL/GenBank/DDBJ databases">
        <title>Plant Genome Project.</title>
        <authorList>
            <person name="Zhang R.-G."/>
        </authorList>
    </citation>
    <scope>NUCLEOTIDE SEQUENCE</scope>
    <source>
        <strain evidence="18">Huo1</strain>
        <tissue evidence="18">Leaf</tissue>
    </source>
</reference>
<keyword evidence="3 15" id="KW-0812">Transmembrane</keyword>
<dbReference type="InterPro" id="IPR050177">
    <property type="entry name" value="Lipid_A_modif_metabolic_enz"/>
</dbReference>
<dbReference type="Proteomes" id="UP000298416">
    <property type="component" value="Unassembled WGS sequence"/>
</dbReference>
<evidence type="ECO:0000256" key="3">
    <source>
        <dbReference type="ARBA" id="ARBA00022692"/>
    </source>
</evidence>
<evidence type="ECO:0000256" key="2">
    <source>
        <dbReference type="ARBA" id="ARBA00009219"/>
    </source>
</evidence>
<evidence type="ECO:0008006" key="20">
    <source>
        <dbReference type="Google" id="ProtNLM"/>
    </source>
</evidence>
<evidence type="ECO:0000313" key="19">
    <source>
        <dbReference type="Proteomes" id="UP000298416"/>
    </source>
</evidence>